<proteinExistence type="predicted"/>
<dbReference type="NCBIfam" id="TIGR01643">
    <property type="entry name" value="YD_repeat_2x"/>
    <property type="match status" value="1"/>
</dbReference>
<dbReference type="InterPro" id="IPR022385">
    <property type="entry name" value="Rhs_assc_core"/>
</dbReference>
<feature type="region of interest" description="Disordered" evidence="1">
    <location>
        <begin position="1396"/>
        <end position="1421"/>
    </location>
</feature>
<feature type="region of interest" description="Disordered" evidence="1">
    <location>
        <begin position="1051"/>
        <end position="1099"/>
    </location>
</feature>
<sequence>MPTPPGPRRTPSRLATVVAGVMVASLLQTLPIAMSTGNAAPAKPPVPASERPVKGHPDTVKPRGTRPGKQPPAPKATWPAAGRATLALRTPAGTAPSRATAKPGGLPVTLSVASSDIGPGSSDRTRTAQAATPGPRQATVEVLDRDAAQKAGIDGVLLTVSGTPGDSAGGHVQVGVDYSGFAQAAGADYGSRLRLVQLPACVLTTPNQPECRTALPLTGSNDTEAQTVTAAAVPLPAGEQSLSKSSGVVVLAATSEASGLSGDYKATPLSAASTWSTALNTGSFAWSYDMPTPSVPGDLAPRVALSYSSASVDGRTVNSNNQASWAGDGFDLAPGFVERRYKPCGDEGVKTGGIEPGDLCWAYDNATISFNGHSGELIPVSKDEWRIKGDDATKVVRKRDANRGNGDNNGEYFVATTDDGTTYYFGYNRLSNWAAGKPETKSVFTVPVFGNDPDEECHGSTFDTSWCQQGWRWNLDLVTDTDGNDITYWYKQETNYYGRNLKASNRTPYVRGGTLDHIEYGQQKSDIYSATVKPIAKVVFGTAERCLPATGITCDPATIDANRRYWYDTPWDLNCNAGTDCDAGRYSPAFFTRTRLSKITTQTLQADGTYKDIDSWSLAYRWGTSDADYQLLLESIQHTGHAGATPITLPKTTLGYTQLANRLDKTGDGRAPFIKERLSTIADELGGQTDVTYSAPACNWASLPTPQTNTTRCYPQPYQPSNEAPVTTEWFNKYVVNVVTATDRTGKAPDSETRYSYLGGAAWHFDDDDGLTKEKLKSWSQWRGYEHVRVQTGSALAMSTQADHYYLRGMDGDRTDPANKTKTRSVTVPDGEGATLTDDQAWAGYEYRTETYSRPGGTILAKSVSTPWKKETAKRVRDWGTATANLTSTQVSRSFTSLDNGAGAAWRETRVNTTHDDLGRSTRIENLGDASAAVTDDDTCTRTTYADNAADWILTGVIRTETVAAKCSVDVNRDTRPDGTSAVLTDTRIRYDGQAWGVAPTKGHATLTETLKTRSGTNATYLDSTATYDSYGRTLTITELASTTVFDPTNDAKVPTTTPGASPRTTKTVYTPATGRPTKSTVTTPPANTSVPSSTQTTTTDYDLLRGMPVDTIDANSLRTDLLYDALGRTLKVWLPNRTKASGQSPNYEFAYNVADDAIASVAAKTLNNDGSQDTTYTLYDGFGRVRETQAPGGGGGRILTDTFYDERGQAALTYAPYYATGAPTTILFKVEDATGVETQTATVFDGLGRPTRTTLLAGNGVGTPLSSSTTIYGGDRTTVIPPKGATPTTTVFDAIGRTTQLIEYTDGSGTATGPTDITRYGYDPAGNLTLLTHAGTTWSWLYDQLGRQTRADDPDTGTTRNTYNDRGELATTTDSRGKVVASLYDNLSRLTETRDGSATGPLLTSQAWDPQDNKGMPGTSTRHVTIGSTTYKYESTPGNYDALYRPGRTTVTIPSVPGQEGLQGSYVFGTTYNLDGSIKSVAYPAVGNLAAESVAYTYDAQHRPVSIGSNLSTYLADQSYSLTGKPLQSTLKTNTSKTTWVTNGYQWGTQRLASSVTQQEGVTGAARAAAYTYDDAGNVTALVDASRTGTDAQCFTYDGLARLTEAWTTNTTVCGQQPDPAAPGTVAPYRIAYTYNPDGTRKTETRYDTTPGAQNTVRDYTYPAATGGPHSLAATRAVTGSLGAPVEETYAYDKAGHTAERHLKPAAGQTDDQVLTWDTEGRLAKIVDTRKTTAGTTVTTTVQTTDYVYDAGGNRLTAHTLDTANPSAENTVLYLGSTELTLTKGISKPTATRYYDLGAATAVRTDDNKVALQISDHHDTGTLNIDTANGAATTRRTDPFGNPRGTAPATWAGTKGFVGGTLDPTGLTHLGAREYDPTTGRFISVDPLLTAADPQSLNGYAYANNSPTTLSDPTGLCPRDLCDGYGQNPTMNSGPPGKSDPTDSPFLGHTLSDKQYELYQAQGYHGSQEFTWGDAAKWAAQDDNGWNSVCQLAGNSVEDCKSNPFTGNKDIYDAHEAEAAGIALVGVGSAVVGMACIPGVVECAATIATALTIGSADAAAGGSLLLGVDFVVGGGAAAEATGLRMLLGKIGSKECNSFTSDTAVLMADGSHKDINRIEIGDEVIATDPDTGRTESRTVTSTIYNPNDTKFADIAVKTGGSSPEITATWHHPFWSPSAHAWIDAGDLKPGLTLRTADGKTVTVTHVKRYHRLQAAYNLTVDDLHTYYVLAGATPVLVHNSNCQFWSPTDYNGQRIYQRDDLVNPDYFSPADKYGRSNLKRMQQGLAPMGPDGKPLNLHHMLQTQDGPIAEVTHSMHFGNYNQLHWKAGTKIPSGIDRDAFNAWKSQYWKDRAAGFGG</sequence>
<dbReference type="CDD" id="cd00081">
    <property type="entry name" value="Hint"/>
    <property type="match status" value="1"/>
</dbReference>
<dbReference type="Pfam" id="PF05593">
    <property type="entry name" value="RHS_repeat"/>
    <property type="match status" value="1"/>
</dbReference>
<dbReference type="Proteomes" id="UP000249340">
    <property type="component" value="Chromosome"/>
</dbReference>
<dbReference type="KEGG" id="stri:C7M71_023645"/>
<evidence type="ECO:0000259" key="2">
    <source>
        <dbReference type="Pfam" id="PF14411"/>
    </source>
</evidence>
<dbReference type="Pfam" id="PF07591">
    <property type="entry name" value="PT-HINT"/>
    <property type="match status" value="1"/>
</dbReference>
<dbReference type="InterPro" id="IPR006530">
    <property type="entry name" value="YD"/>
</dbReference>
<feature type="compositionally biased region" description="Basic and acidic residues" evidence="1">
    <location>
        <begin position="51"/>
        <end position="61"/>
    </location>
</feature>
<feature type="compositionally biased region" description="Polar residues" evidence="1">
    <location>
        <begin position="1055"/>
        <end position="1088"/>
    </location>
</feature>
<keyword evidence="4" id="KW-1185">Reference proteome</keyword>
<dbReference type="OrthoDB" id="291011at2"/>
<reference evidence="4" key="1">
    <citation type="submission" date="2018-07" db="EMBL/GenBank/DDBJ databases">
        <title>Streptacidiphilus bronchialis DSM 106435 chromosome.</title>
        <authorList>
            <person name="Batra D."/>
            <person name="Gulvik C.A."/>
        </authorList>
    </citation>
    <scope>NUCLEOTIDE SEQUENCE [LARGE SCALE GENOMIC DNA]</scope>
    <source>
        <strain evidence="4">DSM 106435</strain>
    </source>
</reference>
<feature type="region of interest" description="Disordered" evidence="1">
    <location>
        <begin position="1636"/>
        <end position="1657"/>
    </location>
</feature>
<gene>
    <name evidence="3" type="ORF">C7M71_023645</name>
</gene>
<feature type="compositionally biased region" description="Basic and acidic residues" evidence="1">
    <location>
        <begin position="810"/>
        <end position="819"/>
    </location>
</feature>
<dbReference type="PANTHER" id="PTHR32305:SF17">
    <property type="entry name" value="TRNA NUCLEASE WAPA"/>
    <property type="match status" value="1"/>
</dbReference>
<dbReference type="Gene3D" id="2.180.10.10">
    <property type="entry name" value="RHS repeat-associated core"/>
    <property type="match status" value="2"/>
</dbReference>
<dbReference type="EMBL" id="CP031264">
    <property type="protein sequence ID" value="AXI79948.1"/>
    <property type="molecule type" value="Genomic_DNA"/>
</dbReference>
<dbReference type="PROSITE" id="PS50818">
    <property type="entry name" value="INTEIN_C_TER"/>
    <property type="match status" value="1"/>
</dbReference>
<feature type="region of interest" description="Disordered" evidence="1">
    <location>
        <begin position="1833"/>
        <end position="1856"/>
    </location>
</feature>
<dbReference type="SUPFAM" id="SSF51294">
    <property type="entry name" value="Hedgehog/intein (Hint) domain"/>
    <property type="match status" value="1"/>
</dbReference>
<protein>
    <submittedName>
        <fullName evidence="3">Sugar-binding protein</fullName>
    </submittedName>
</protein>
<dbReference type="Gene3D" id="2.170.16.10">
    <property type="entry name" value="Hedgehog/Intein (Hint) domain"/>
    <property type="match status" value="1"/>
</dbReference>
<dbReference type="PROSITE" id="PS50817">
    <property type="entry name" value="INTEIN_N_TER"/>
    <property type="match status" value="1"/>
</dbReference>
<dbReference type="InterPro" id="IPR050708">
    <property type="entry name" value="T6SS_VgrG/RHS"/>
</dbReference>
<feature type="compositionally biased region" description="Low complexity" evidence="1">
    <location>
        <begin position="1089"/>
        <end position="1099"/>
    </location>
</feature>
<dbReference type="GO" id="GO:0016539">
    <property type="term" value="P:intein-mediated protein splicing"/>
    <property type="evidence" value="ECO:0007669"/>
    <property type="project" value="InterPro"/>
</dbReference>
<dbReference type="NCBIfam" id="TIGR03696">
    <property type="entry name" value="Rhs_assc_core"/>
    <property type="match status" value="1"/>
</dbReference>
<dbReference type="InterPro" id="IPR031325">
    <property type="entry name" value="RHS_repeat"/>
</dbReference>
<dbReference type="NCBIfam" id="TIGR01443">
    <property type="entry name" value="intein_Cterm"/>
    <property type="match status" value="1"/>
</dbReference>
<dbReference type="InterPro" id="IPR030934">
    <property type="entry name" value="Intein_C"/>
</dbReference>
<feature type="region of interest" description="Disordered" evidence="1">
    <location>
        <begin position="1922"/>
        <end position="1948"/>
    </location>
</feature>
<feature type="domain" description="LHH" evidence="2">
    <location>
        <begin position="2277"/>
        <end position="2352"/>
    </location>
</feature>
<feature type="region of interest" description="Disordered" evidence="1">
    <location>
        <begin position="810"/>
        <end position="835"/>
    </location>
</feature>
<accession>A0A345T1U3</accession>
<organism evidence="3 4">
    <name type="scientific">Peterkaempfera bronchialis</name>
    <dbReference type="NCBI Taxonomy" id="2126346"/>
    <lineage>
        <taxon>Bacteria</taxon>
        <taxon>Bacillati</taxon>
        <taxon>Actinomycetota</taxon>
        <taxon>Actinomycetes</taxon>
        <taxon>Kitasatosporales</taxon>
        <taxon>Streptomycetaceae</taxon>
        <taxon>Peterkaempfera</taxon>
    </lineage>
</organism>
<dbReference type="InterPro" id="IPR006141">
    <property type="entry name" value="Intein_N"/>
</dbReference>
<evidence type="ECO:0000256" key="1">
    <source>
        <dbReference type="SAM" id="MobiDB-lite"/>
    </source>
</evidence>
<dbReference type="Pfam" id="PF14411">
    <property type="entry name" value="LHH"/>
    <property type="match status" value="1"/>
</dbReference>
<evidence type="ECO:0000313" key="3">
    <source>
        <dbReference type="EMBL" id="AXI79948.1"/>
    </source>
</evidence>
<name>A0A345T1U3_9ACTN</name>
<feature type="region of interest" description="Disordered" evidence="1">
    <location>
        <begin position="1349"/>
        <end position="1370"/>
    </location>
</feature>
<feature type="region of interest" description="Disordered" evidence="1">
    <location>
        <begin position="114"/>
        <end position="137"/>
    </location>
</feature>
<feature type="region of interest" description="Disordered" evidence="1">
    <location>
        <begin position="37"/>
        <end position="80"/>
    </location>
</feature>
<dbReference type="PANTHER" id="PTHR32305">
    <property type="match status" value="1"/>
</dbReference>
<evidence type="ECO:0000313" key="4">
    <source>
        <dbReference type="Proteomes" id="UP000249340"/>
    </source>
</evidence>
<dbReference type="InterPro" id="IPR026834">
    <property type="entry name" value="LHH"/>
</dbReference>
<dbReference type="InterPro" id="IPR036844">
    <property type="entry name" value="Hint_dom_sf"/>
</dbReference>